<comment type="caution">
    <text evidence="1">The sequence shown here is derived from an EMBL/GenBank/DDBJ whole genome shotgun (WGS) entry which is preliminary data.</text>
</comment>
<sequence>MFVSLFYVSSLTGLPCTREKISALLTLPPGVEYNAELKSSYPVFMRSTYDKTRDLLTYVFMFKNVVENKRSFEECLKFFASLSIDRLDADFVVFLGRSHGPSWYGADVKSPDFRAFWSVCVTSRDLFVGCSLNTLNSRCGMELYAPNQFCRQLGYCQDIPFLPLFSFNHSYPLRFMIWDSKILITKLTDITNTL</sequence>
<accession>A0AAV5K6V4</accession>
<reference evidence="1 2" key="1">
    <citation type="journal article" date="2021" name="Commun. Biol.">
        <title>The genome of Shorea leprosula (Dipterocarpaceae) highlights the ecological relevance of drought in aseasonal tropical rainforests.</title>
        <authorList>
            <person name="Ng K.K.S."/>
            <person name="Kobayashi M.J."/>
            <person name="Fawcett J.A."/>
            <person name="Hatakeyama M."/>
            <person name="Paape T."/>
            <person name="Ng C.H."/>
            <person name="Ang C.C."/>
            <person name="Tnah L.H."/>
            <person name="Lee C.T."/>
            <person name="Nishiyama T."/>
            <person name="Sese J."/>
            <person name="O'Brien M.J."/>
            <person name="Copetti D."/>
            <person name="Mohd Noor M.I."/>
            <person name="Ong R.C."/>
            <person name="Putra M."/>
            <person name="Sireger I.Z."/>
            <person name="Indrioko S."/>
            <person name="Kosugi Y."/>
            <person name="Izuno A."/>
            <person name="Isagi Y."/>
            <person name="Lee S.L."/>
            <person name="Shimizu K.K."/>
        </authorList>
    </citation>
    <scope>NUCLEOTIDE SEQUENCE [LARGE SCALE GENOMIC DNA]</scope>
    <source>
        <strain evidence="1">214</strain>
    </source>
</reference>
<dbReference type="EMBL" id="BPVZ01000052">
    <property type="protein sequence ID" value="GKV19428.1"/>
    <property type="molecule type" value="Genomic_DNA"/>
</dbReference>
<evidence type="ECO:0000313" key="2">
    <source>
        <dbReference type="Proteomes" id="UP001054252"/>
    </source>
</evidence>
<proteinExistence type="predicted"/>
<name>A0AAV5K6V4_9ROSI</name>
<organism evidence="1 2">
    <name type="scientific">Rubroshorea leprosula</name>
    <dbReference type="NCBI Taxonomy" id="152421"/>
    <lineage>
        <taxon>Eukaryota</taxon>
        <taxon>Viridiplantae</taxon>
        <taxon>Streptophyta</taxon>
        <taxon>Embryophyta</taxon>
        <taxon>Tracheophyta</taxon>
        <taxon>Spermatophyta</taxon>
        <taxon>Magnoliopsida</taxon>
        <taxon>eudicotyledons</taxon>
        <taxon>Gunneridae</taxon>
        <taxon>Pentapetalae</taxon>
        <taxon>rosids</taxon>
        <taxon>malvids</taxon>
        <taxon>Malvales</taxon>
        <taxon>Dipterocarpaceae</taxon>
        <taxon>Rubroshorea</taxon>
    </lineage>
</organism>
<keyword evidence="2" id="KW-1185">Reference proteome</keyword>
<dbReference type="AlphaFoldDB" id="A0AAV5K6V4"/>
<protein>
    <submittedName>
        <fullName evidence="1">Uncharacterized protein</fullName>
    </submittedName>
</protein>
<gene>
    <name evidence="1" type="ORF">SLEP1_g29689</name>
</gene>
<evidence type="ECO:0000313" key="1">
    <source>
        <dbReference type="EMBL" id="GKV19428.1"/>
    </source>
</evidence>
<dbReference type="Proteomes" id="UP001054252">
    <property type="component" value="Unassembled WGS sequence"/>
</dbReference>